<dbReference type="InterPro" id="IPR019734">
    <property type="entry name" value="TPR_rpt"/>
</dbReference>
<keyword evidence="1" id="KW-0732">Signal</keyword>
<comment type="function">
    <text evidence="1">Mediates coordination of peptidoglycan synthesis and outer membrane constriction during cell division.</text>
</comment>
<feature type="chain" id="PRO_5011803905" description="Cell division coordinator CpoB" evidence="1">
    <location>
        <begin position="24"/>
        <end position="325"/>
    </location>
</feature>
<dbReference type="Pfam" id="PF13174">
    <property type="entry name" value="TPR_6"/>
    <property type="match status" value="1"/>
</dbReference>
<dbReference type="InterPro" id="IPR034706">
    <property type="entry name" value="CpoB"/>
</dbReference>
<name>A0A1G7XP90_9PROT</name>
<comment type="subcellular location">
    <subcellularLocation>
        <location evidence="1">Periplasm</location>
    </subcellularLocation>
</comment>
<comment type="similarity">
    <text evidence="1">Belongs to the CpoB family.</text>
</comment>
<dbReference type="InterPro" id="IPR014162">
    <property type="entry name" value="CpoB_C"/>
</dbReference>
<keyword evidence="4" id="KW-1185">Reference proteome</keyword>
<accession>A0A1G7XP90</accession>
<dbReference type="AlphaFoldDB" id="A0A1G7XP90"/>
<dbReference type="RefSeq" id="WP_092616662.1">
    <property type="nucleotide sequence ID" value="NZ_FNCV01000003.1"/>
</dbReference>
<evidence type="ECO:0000313" key="4">
    <source>
        <dbReference type="Proteomes" id="UP000217076"/>
    </source>
</evidence>
<dbReference type="HAMAP" id="MF_02066">
    <property type="entry name" value="CpoB"/>
    <property type="match status" value="1"/>
</dbReference>
<feature type="signal peptide" evidence="1">
    <location>
        <begin position="1"/>
        <end position="23"/>
    </location>
</feature>
<dbReference type="GO" id="GO:0030288">
    <property type="term" value="C:outer membrane-bounded periplasmic space"/>
    <property type="evidence" value="ECO:0007669"/>
    <property type="project" value="UniProtKB-UniRule"/>
</dbReference>
<gene>
    <name evidence="1" type="primary">cpoB</name>
    <name evidence="3" type="ORF">SAMN05421742_10346</name>
</gene>
<evidence type="ECO:0000313" key="3">
    <source>
        <dbReference type="EMBL" id="SDG85833.1"/>
    </source>
</evidence>
<feature type="coiled-coil region" evidence="1">
    <location>
        <begin position="72"/>
        <end position="113"/>
    </location>
</feature>
<dbReference type="EMBL" id="FNCV01000003">
    <property type="protein sequence ID" value="SDG85833.1"/>
    <property type="molecule type" value="Genomic_DNA"/>
</dbReference>
<proteinExistence type="inferred from homology"/>
<dbReference type="GO" id="GO:0043093">
    <property type="term" value="P:FtsZ-dependent cytokinesis"/>
    <property type="evidence" value="ECO:0007669"/>
    <property type="project" value="UniProtKB-UniRule"/>
</dbReference>
<keyword evidence="1" id="KW-0574">Periplasm</keyword>
<evidence type="ECO:0000256" key="2">
    <source>
        <dbReference type="SAM" id="MobiDB-lite"/>
    </source>
</evidence>
<dbReference type="SUPFAM" id="SSF48452">
    <property type="entry name" value="TPR-like"/>
    <property type="match status" value="1"/>
</dbReference>
<feature type="compositionally biased region" description="Low complexity" evidence="2">
    <location>
        <begin position="156"/>
        <end position="170"/>
    </location>
</feature>
<reference evidence="4" key="1">
    <citation type="submission" date="2016-10" db="EMBL/GenBank/DDBJ databases">
        <authorList>
            <person name="Varghese N."/>
            <person name="Submissions S."/>
        </authorList>
    </citation>
    <scope>NUCLEOTIDE SEQUENCE [LARGE SCALE GENOMIC DNA]</scope>
    <source>
        <strain evidence="4">930I</strain>
    </source>
</reference>
<feature type="region of interest" description="Disordered" evidence="2">
    <location>
        <begin position="127"/>
        <end position="201"/>
    </location>
</feature>
<dbReference type="OrthoDB" id="7185608at2"/>
<dbReference type="InterPro" id="IPR011990">
    <property type="entry name" value="TPR-like_helical_dom_sf"/>
</dbReference>
<evidence type="ECO:0000256" key="1">
    <source>
        <dbReference type="HAMAP-Rule" id="MF_02066"/>
    </source>
</evidence>
<dbReference type="Gene3D" id="1.20.5.110">
    <property type="match status" value="1"/>
</dbReference>
<dbReference type="Pfam" id="PF13432">
    <property type="entry name" value="TPR_16"/>
    <property type="match status" value="1"/>
</dbReference>
<keyword evidence="1" id="KW-0132">Cell division</keyword>
<keyword evidence="1" id="KW-0131">Cell cycle</keyword>
<sequence precursor="true">MRSLLVFCLLVALAPVAPLPAAAQSVNALVDRLDRLERDLTVLQRQVYRGETPSSTAGAPAPARDAVDGDALGRLQTRMDQLERLVRELTGQVERLDHENRQLDQRLTRLQEDLEFRLKALEQGAVPGAAASAPGEGGEGTPAGGPQPVTGPEARAAGPGTLGALPAEPGTLGTLPAEPGTPGAMPADQATAAGLPQGTPREQYDHAFSVLQGGDYAAAEQAMGAFLEANPDDPLAGNAQYWLGETHYVRGDFEAAAVSFAKGFKTYPDSPKAPDNLLKLGLSMAQLGRTDQACAAFIQVPRRFPGASPSILRRAEAERQRLGCS</sequence>
<dbReference type="Proteomes" id="UP000217076">
    <property type="component" value="Unassembled WGS sequence"/>
</dbReference>
<organism evidence="3 4">
    <name type="scientific">Roseospirillum parvum</name>
    <dbReference type="NCBI Taxonomy" id="83401"/>
    <lineage>
        <taxon>Bacteria</taxon>
        <taxon>Pseudomonadati</taxon>
        <taxon>Pseudomonadota</taxon>
        <taxon>Alphaproteobacteria</taxon>
        <taxon>Rhodospirillales</taxon>
        <taxon>Rhodospirillaceae</taxon>
        <taxon>Roseospirillum</taxon>
    </lineage>
</organism>
<protein>
    <recommendedName>
        <fullName evidence="1">Cell division coordinator CpoB</fullName>
    </recommendedName>
</protein>
<dbReference type="NCBIfam" id="TIGR02795">
    <property type="entry name" value="tol_pal_ybgF"/>
    <property type="match status" value="1"/>
</dbReference>
<dbReference type="STRING" id="83401.SAMN05421742_10346"/>
<keyword evidence="1" id="KW-0175">Coiled coil</keyword>
<dbReference type="Gene3D" id="1.25.40.10">
    <property type="entry name" value="Tetratricopeptide repeat domain"/>
    <property type="match status" value="1"/>
</dbReference>